<dbReference type="Gene3D" id="1.25.40.20">
    <property type="entry name" value="Ankyrin repeat-containing domain"/>
    <property type="match status" value="1"/>
</dbReference>
<dbReference type="GO" id="GO:0090729">
    <property type="term" value="F:toxin activity"/>
    <property type="evidence" value="ECO:0007669"/>
    <property type="project" value="UniProtKB-KW"/>
</dbReference>
<evidence type="ECO:0000256" key="10">
    <source>
        <dbReference type="PROSITE-ProRule" id="PRU00023"/>
    </source>
</evidence>
<evidence type="ECO:0000256" key="6">
    <source>
        <dbReference type="ARBA" id="ARBA00023043"/>
    </source>
</evidence>
<evidence type="ECO:0000256" key="2">
    <source>
        <dbReference type="ARBA" id="ARBA00022525"/>
    </source>
</evidence>
<dbReference type="Pfam" id="PF06128">
    <property type="entry name" value="Shigella_OspC"/>
    <property type="match status" value="1"/>
</dbReference>
<comment type="catalytic activity">
    <reaction evidence="9">
        <text>L-arginyl-[protein] + NAD(+) = ADP-riboxanated L-argininyl-[protein] + nicotinamide + NH4(+) + H(+)</text>
        <dbReference type="Rhea" id="RHEA:69500"/>
        <dbReference type="Rhea" id="RHEA-COMP:10532"/>
        <dbReference type="Rhea" id="RHEA-COMP:17719"/>
        <dbReference type="ChEBI" id="CHEBI:15378"/>
        <dbReference type="ChEBI" id="CHEBI:17154"/>
        <dbReference type="ChEBI" id="CHEBI:28938"/>
        <dbReference type="ChEBI" id="CHEBI:29965"/>
        <dbReference type="ChEBI" id="CHEBI:57540"/>
        <dbReference type="ChEBI" id="CHEBI:184300"/>
    </reaction>
    <physiologicalReaction direction="left-to-right" evidence="9">
        <dbReference type="Rhea" id="RHEA:69501"/>
    </physiologicalReaction>
</comment>
<protein>
    <submittedName>
        <fullName evidence="11">OspC3</fullName>
    </submittedName>
</protein>
<dbReference type="PROSITE" id="PS50088">
    <property type="entry name" value="ANK_REPEAT"/>
    <property type="match status" value="1"/>
</dbReference>
<proteinExistence type="inferred from homology"/>
<evidence type="ECO:0000313" key="12">
    <source>
        <dbReference type="Proteomes" id="UP000009336"/>
    </source>
</evidence>
<evidence type="ECO:0000256" key="4">
    <source>
        <dbReference type="ARBA" id="ARBA00022737"/>
    </source>
</evidence>
<keyword evidence="6 10" id="KW-0040">ANK repeat</keyword>
<evidence type="ECO:0000256" key="7">
    <source>
        <dbReference type="ARBA" id="ARBA00023239"/>
    </source>
</evidence>
<dbReference type="HOGENOM" id="CLU_2466504_0_0_6"/>
<dbReference type="Proteomes" id="UP000009336">
    <property type="component" value="Unassembled WGS sequence"/>
</dbReference>
<dbReference type="PROSITE" id="PS50297">
    <property type="entry name" value="ANK_REP_REGION"/>
    <property type="match status" value="1"/>
</dbReference>
<evidence type="ECO:0000256" key="3">
    <source>
        <dbReference type="ARBA" id="ARBA00022656"/>
    </source>
</evidence>
<evidence type="ECO:0000256" key="8">
    <source>
        <dbReference type="ARBA" id="ARBA00029451"/>
    </source>
</evidence>
<dbReference type="PATRIC" id="fig|1141662.3.peg.1180"/>
<comment type="similarity">
    <text evidence="8">Belongs to the OspC family.</text>
</comment>
<reference evidence="11 12" key="1">
    <citation type="journal article" date="2012" name="BMC Genomics">
        <title>Comparative genomics of bacteria in the genus Providencia isolated from wild Drosophila melanogaster.</title>
        <authorList>
            <person name="Galac M.R."/>
            <person name="Lazzaro B.P."/>
        </authorList>
    </citation>
    <scope>NUCLEOTIDE SEQUENCE [LARGE SCALE GENOMIC DNA]</scope>
    <source>
        <strain evidence="11 12">DSM 19968</strain>
    </source>
</reference>
<dbReference type="GO" id="GO:0140740">
    <property type="term" value="F:ADP-riboxanase activity"/>
    <property type="evidence" value="ECO:0007669"/>
    <property type="project" value="UniProtKB-ARBA"/>
</dbReference>
<dbReference type="AlphaFoldDB" id="K8WQT6"/>
<feature type="repeat" description="ANK" evidence="10">
    <location>
        <begin position="45"/>
        <end position="70"/>
    </location>
</feature>
<dbReference type="STRING" id="1141662.OOA_05816"/>
<keyword evidence="2" id="KW-0964">Secreted</keyword>
<name>K8WQT6_9GAMM</name>
<comment type="caution">
    <text evidence="11">The sequence shown here is derived from an EMBL/GenBank/DDBJ whole genome shotgun (WGS) entry which is preliminary data.</text>
</comment>
<keyword evidence="3" id="KW-0800">Toxin</keyword>
<evidence type="ECO:0000256" key="1">
    <source>
        <dbReference type="ARBA" id="ARBA00004613"/>
    </source>
</evidence>
<gene>
    <name evidence="11" type="ORF">OOA_05816</name>
</gene>
<accession>K8WQT6</accession>
<dbReference type="SUPFAM" id="SSF48403">
    <property type="entry name" value="Ankyrin repeat"/>
    <property type="match status" value="1"/>
</dbReference>
<dbReference type="InterPro" id="IPR010366">
    <property type="entry name" value="OspC1-4"/>
</dbReference>
<dbReference type="InterPro" id="IPR036770">
    <property type="entry name" value="Ankyrin_rpt-contain_sf"/>
</dbReference>
<dbReference type="GO" id="GO:0005576">
    <property type="term" value="C:extracellular region"/>
    <property type="evidence" value="ECO:0007669"/>
    <property type="project" value="UniProtKB-SubCell"/>
</dbReference>
<comment type="subcellular location">
    <subcellularLocation>
        <location evidence="1">Secreted</location>
    </subcellularLocation>
</comment>
<evidence type="ECO:0000313" key="11">
    <source>
        <dbReference type="EMBL" id="EKT62969.1"/>
    </source>
</evidence>
<keyword evidence="5" id="KW-0843">Virulence</keyword>
<evidence type="ECO:0000256" key="9">
    <source>
        <dbReference type="ARBA" id="ARBA00047641"/>
    </source>
</evidence>
<keyword evidence="12" id="KW-1185">Reference proteome</keyword>
<sequence>MNEMSYGIDIEYELSDSCGINNKILEKVLQLGLIDPNKRFEKISTGNTMLDNAIKNGNKDMINLLLEHGAMTGNELEKINFERYKLDN</sequence>
<organism evidence="11 12">
    <name type="scientific">Providencia burhodogranariea DSM 19968</name>
    <dbReference type="NCBI Taxonomy" id="1141662"/>
    <lineage>
        <taxon>Bacteria</taxon>
        <taxon>Pseudomonadati</taxon>
        <taxon>Pseudomonadota</taxon>
        <taxon>Gammaproteobacteria</taxon>
        <taxon>Enterobacterales</taxon>
        <taxon>Morganellaceae</taxon>
        <taxon>Providencia</taxon>
    </lineage>
</organism>
<keyword evidence="7" id="KW-0456">Lyase</keyword>
<dbReference type="EMBL" id="AKKL01000016">
    <property type="protein sequence ID" value="EKT62969.1"/>
    <property type="molecule type" value="Genomic_DNA"/>
</dbReference>
<evidence type="ECO:0000256" key="5">
    <source>
        <dbReference type="ARBA" id="ARBA00023026"/>
    </source>
</evidence>
<keyword evidence="4" id="KW-0677">Repeat</keyword>
<dbReference type="InterPro" id="IPR002110">
    <property type="entry name" value="Ankyrin_rpt"/>
</dbReference>